<dbReference type="Proteomes" id="UP001476798">
    <property type="component" value="Unassembled WGS sequence"/>
</dbReference>
<evidence type="ECO:0000313" key="2">
    <source>
        <dbReference type="Proteomes" id="UP001476798"/>
    </source>
</evidence>
<proteinExistence type="predicted"/>
<keyword evidence="2" id="KW-1185">Reference proteome</keyword>
<protein>
    <submittedName>
        <fullName evidence="1">Uncharacterized protein</fullName>
    </submittedName>
</protein>
<accession>A0ABV0PHY7</accession>
<name>A0ABV0PHY7_9TELE</name>
<sequence length="102" mass="10966">MRFILQEKVPEKFLLALNVVTHGWGSNTTPTVNSVGGALLLSPEALDGLPKSLRVRPVVLLYGLTNSSHAVDFSSATARATARFTSRYPSAASRVPQADQSR</sequence>
<comment type="caution">
    <text evidence="1">The sequence shown here is derived from an EMBL/GenBank/DDBJ whole genome shotgun (WGS) entry which is preliminary data.</text>
</comment>
<organism evidence="1 2">
    <name type="scientific">Goodea atripinnis</name>
    <dbReference type="NCBI Taxonomy" id="208336"/>
    <lineage>
        <taxon>Eukaryota</taxon>
        <taxon>Metazoa</taxon>
        <taxon>Chordata</taxon>
        <taxon>Craniata</taxon>
        <taxon>Vertebrata</taxon>
        <taxon>Euteleostomi</taxon>
        <taxon>Actinopterygii</taxon>
        <taxon>Neopterygii</taxon>
        <taxon>Teleostei</taxon>
        <taxon>Neoteleostei</taxon>
        <taxon>Acanthomorphata</taxon>
        <taxon>Ovalentaria</taxon>
        <taxon>Atherinomorphae</taxon>
        <taxon>Cyprinodontiformes</taxon>
        <taxon>Goodeidae</taxon>
        <taxon>Goodea</taxon>
    </lineage>
</organism>
<gene>
    <name evidence="1" type="ORF">GOODEAATRI_028664</name>
</gene>
<dbReference type="EMBL" id="JAHRIO010073999">
    <property type="protein sequence ID" value="MEQ2183053.1"/>
    <property type="molecule type" value="Genomic_DNA"/>
</dbReference>
<reference evidence="1 2" key="1">
    <citation type="submission" date="2021-06" db="EMBL/GenBank/DDBJ databases">
        <authorList>
            <person name="Palmer J.M."/>
        </authorList>
    </citation>
    <scope>NUCLEOTIDE SEQUENCE [LARGE SCALE GENOMIC DNA]</scope>
    <source>
        <strain evidence="1 2">GA_2019</strain>
        <tissue evidence="1">Muscle</tissue>
    </source>
</reference>
<evidence type="ECO:0000313" key="1">
    <source>
        <dbReference type="EMBL" id="MEQ2183053.1"/>
    </source>
</evidence>